<sequence>MSKIPAFAEIDQLVSLITSSVETIKTQYASLASNPSTLDLSLDSTAKHPLDLKAVPSALQDAFRTLQGSCAQLENIVLPPAYTIASLSMNHFTASCLNVAVTSKLADHLLPAGPQGLQVNKLSKLTGIIPNKLSRVLRLLAHKGCFKEVEPDVWANNRLSMELLSQQPTSALVGLFTDEAYVAGTTLSSTLTDSHYGPSVQLNEASWNRAMNFTGTLWDFYQNVDPARGLRLAEAQIGYCHVLTFESVLHGYPFKDLPTGTTICDLGGGFGHVSMHIAKACPQLRIILQDQPGTIAAAKSYWEKGAPEVVREGRVEFIAIDFITQVPKQGCDYYFIKNVVHDWPDHDVVTILSNVKKAMKPTSHVLIHEFVMRYASKDPGSEDGILNKAPEPLLPSYGEGRILQYYLDIGMMSVVNAKERTLSEFKAIAAQVGLELDKVWDSGLMNTVDFKLGESQSSALLGNHKTSSKTQLTSVLTAAVPEPKTHA</sequence>
<organism evidence="5 6">
    <name type="scientific">Cerrena zonata</name>
    <dbReference type="NCBI Taxonomy" id="2478898"/>
    <lineage>
        <taxon>Eukaryota</taxon>
        <taxon>Fungi</taxon>
        <taxon>Dikarya</taxon>
        <taxon>Basidiomycota</taxon>
        <taxon>Agaricomycotina</taxon>
        <taxon>Agaricomycetes</taxon>
        <taxon>Polyporales</taxon>
        <taxon>Cerrenaceae</taxon>
        <taxon>Cerrena</taxon>
    </lineage>
</organism>
<dbReference type="PANTHER" id="PTHR43712">
    <property type="entry name" value="PUTATIVE (AFU_ORTHOLOGUE AFUA_4G14580)-RELATED"/>
    <property type="match status" value="1"/>
</dbReference>
<keyword evidence="3" id="KW-0949">S-adenosyl-L-methionine</keyword>
<evidence type="ECO:0000256" key="1">
    <source>
        <dbReference type="ARBA" id="ARBA00022603"/>
    </source>
</evidence>
<keyword evidence="6" id="KW-1185">Reference proteome</keyword>
<dbReference type="PROSITE" id="PS51683">
    <property type="entry name" value="SAM_OMT_II"/>
    <property type="match status" value="1"/>
</dbReference>
<name>A0AAW0F7U1_9APHY</name>
<gene>
    <name evidence="5" type="ORF">QCA50_020394</name>
</gene>
<dbReference type="SUPFAM" id="SSF46785">
    <property type="entry name" value="Winged helix' DNA-binding domain"/>
    <property type="match status" value="1"/>
</dbReference>
<dbReference type="Proteomes" id="UP001385951">
    <property type="component" value="Unassembled WGS sequence"/>
</dbReference>
<dbReference type="CDD" id="cd02440">
    <property type="entry name" value="AdoMet_MTases"/>
    <property type="match status" value="1"/>
</dbReference>
<dbReference type="InterPro" id="IPR001077">
    <property type="entry name" value="COMT_C"/>
</dbReference>
<evidence type="ECO:0000256" key="3">
    <source>
        <dbReference type="ARBA" id="ARBA00022691"/>
    </source>
</evidence>
<dbReference type="InterPro" id="IPR016461">
    <property type="entry name" value="COMT-like"/>
</dbReference>
<dbReference type="InterPro" id="IPR036390">
    <property type="entry name" value="WH_DNA-bd_sf"/>
</dbReference>
<evidence type="ECO:0000256" key="2">
    <source>
        <dbReference type="ARBA" id="ARBA00022679"/>
    </source>
</evidence>
<keyword evidence="2" id="KW-0808">Transferase</keyword>
<reference evidence="5 6" key="1">
    <citation type="submission" date="2022-09" db="EMBL/GenBank/DDBJ databases">
        <authorList>
            <person name="Palmer J.M."/>
        </authorList>
    </citation>
    <scope>NUCLEOTIDE SEQUENCE [LARGE SCALE GENOMIC DNA]</scope>
    <source>
        <strain evidence="5 6">DSM 7382</strain>
    </source>
</reference>
<dbReference type="GO" id="GO:0008171">
    <property type="term" value="F:O-methyltransferase activity"/>
    <property type="evidence" value="ECO:0007669"/>
    <property type="project" value="InterPro"/>
</dbReference>
<evidence type="ECO:0000259" key="4">
    <source>
        <dbReference type="Pfam" id="PF00891"/>
    </source>
</evidence>
<protein>
    <recommendedName>
        <fullName evidence="4">O-methyltransferase C-terminal domain-containing protein</fullName>
    </recommendedName>
</protein>
<evidence type="ECO:0000313" key="6">
    <source>
        <dbReference type="Proteomes" id="UP001385951"/>
    </source>
</evidence>
<dbReference type="GO" id="GO:0032259">
    <property type="term" value="P:methylation"/>
    <property type="evidence" value="ECO:0007669"/>
    <property type="project" value="UniProtKB-KW"/>
</dbReference>
<keyword evidence="1" id="KW-0489">Methyltransferase</keyword>
<dbReference type="EMBL" id="JASBNA010000109">
    <property type="protein sequence ID" value="KAK7676650.1"/>
    <property type="molecule type" value="Genomic_DNA"/>
</dbReference>
<dbReference type="Gene3D" id="3.40.50.150">
    <property type="entry name" value="Vaccinia Virus protein VP39"/>
    <property type="match status" value="1"/>
</dbReference>
<feature type="domain" description="O-methyltransferase C-terminal" evidence="4">
    <location>
        <begin position="239"/>
        <end position="433"/>
    </location>
</feature>
<dbReference type="InterPro" id="IPR029063">
    <property type="entry name" value="SAM-dependent_MTases_sf"/>
</dbReference>
<dbReference type="AlphaFoldDB" id="A0AAW0F7U1"/>
<evidence type="ECO:0000313" key="5">
    <source>
        <dbReference type="EMBL" id="KAK7676650.1"/>
    </source>
</evidence>
<comment type="caution">
    <text evidence="5">The sequence shown here is derived from an EMBL/GenBank/DDBJ whole genome shotgun (WGS) entry which is preliminary data.</text>
</comment>
<dbReference type="Gene3D" id="1.10.10.10">
    <property type="entry name" value="Winged helix-like DNA-binding domain superfamily/Winged helix DNA-binding domain"/>
    <property type="match status" value="1"/>
</dbReference>
<proteinExistence type="predicted"/>
<dbReference type="PANTHER" id="PTHR43712:SF2">
    <property type="entry name" value="O-METHYLTRANSFERASE CICE"/>
    <property type="match status" value="1"/>
</dbReference>
<dbReference type="InterPro" id="IPR036388">
    <property type="entry name" value="WH-like_DNA-bd_sf"/>
</dbReference>
<accession>A0AAW0F7U1</accession>
<dbReference type="SUPFAM" id="SSF53335">
    <property type="entry name" value="S-adenosyl-L-methionine-dependent methyltransferases"/>
    <property type="match status" value="1"/>
</dbReference>
<dbReference type="Pfam" id="PF00891">
    <property type="entry name" value="Methyltransf_2"/>
    <property type="match status" value="1"/>
</dbReference>